<comment type="caution">
    <text evidence="2">The sequence shown here is derived from an EMBL/GenBank/DDBJ whole genome shotgun (WGS) entry which is preliminary data.</text>
</comment>
<keyword evidence="3" id="KW-1185">Reference proteome</keyword>
<feature type="chain" id="PRO_5045485528" evidence="1">
    <location>
        <begin position="26"/>
        <end position="200"/>
    </location>
</feature>
<reference evidence="2 3" key="1">
    <citation type="submission" date="2020-10" db="EMBL/GenBank/DDBJ databases">
        <title>ChiBAC.</title>
        <authorList>
            <person name="Zenner C."/>
            <person name="Hitch T.C.A."/>
            <person name="Clavel T."/>
        </authorList>
    </citation>
    <scope>NUCLEOTIDE SEQUENCE [LARGE SCALE GENOMIC DNA]</scope>
    <source>
        <strain evidence="2 3">DSM 109015</strain>
    </source>
</reference>
<feature type="signal peptide" evidence="1">
    <location>
        <begin position="1"/>
        <end position="25"/>
    </location>
</feature>
<dbReference type="Proteomes" id="UP000768567">
    <property type="component" value="Unassembled WGS sequence"/>
</dbReference>
<name>A0ABR9R2A8_9FIRM</name>
<proteinExistence type="predicted"/>
<gene>
    <name evidence="2" type="ORF">INF35_03970</name>
</gene>
<evidence type="ECO:0000256" key="1">
    <source>
        <dbReference type="SAM" id="SignalP"/>
    </source>
</evidence>
<dbReference type="RefSeq" id="WP_193500210.1">
    <property type="nucleotide sequence ID" value="NZ_JADCKC010000001.1"/>
</dbReference>
<protein>
    <submittedName>
        <fullName evidence="2">Uncharacterized protein</fullName>
    </submittedName>
</protein>
<dbReference type="PROSITE" id="PS51257">
    <property type="entry name" value="PROKAR_LIPOPROTEIN"/>
    <property type="match status" value="1"/>
</dbReference>
<evidence type="ECO:0000313" key="3">
    <source>
        <dbReference type="Proteomes" id="UP000768567"/>
    </source>
</evidence>
<keyword evidence="1" id="KW-0732">Signal</keyword>
<accession>A0ABR9R2A8</accession>
<evidence type="ECO:0000313" key="2">
    <source>
        <dbReference type="EMBL" id="MBE5036940.1"/>
    </source>
</evidence>
<organism evidence="2 3">
    <name type="scientific">Gemmiger gallinarum</name>
    <dbReference type="NCBI Taxonomy" id="2779354"/>
    <lineage>
        <taxon>Bacteria</taxon>
        <taxon>Bacillati</taxon>
        <taxon>Bacillota</taxon>
        <taxon>Clostridia</taxon>
        <taxon>Eubacteriales</taxon>
        <taxon>Gemmiger</taxon>
    </lineage>
</organism>
<sequence>MKHDVCLRMAAAVTAVLLLVSCRLTQPVEDPAEDQTPETGESARTGTLLMDFTSGSNVEDVRPVEQEQGIAMSDLCSTLEEITGIQFDFTVTMDQAGCTVTWQESSALIQGETPQDEQQDYVFYDDGLLRWFMLDTVWRNLTEEFGAAQVVYTGPDGAALQLEEPWPLGDFDLSEPYRGSAWYCAQYTDADWQTDGLPSG</sequence>
<dbReference type="EMBL" id="JADCKC010000001">
    <property type="protein sequence ID" value="MBE5036940.1"/>
    <property type="molecule type" value="Genomic_DNA"/>
</dbReference>